<dbReference type="PANTHER" id="PTHR31088:SF6">
    <property type="entry name" value="PHAGE SHOCK PROTEIN A"/>
    <property type="match status" value="1"/>
</dbReference>
<evidence type="ECO:0000256" key="1">
    <source>
        <dbReference type="ARBA" id="ARBA00043985"/>
    </source>
</evidence>
<feature type="coiled-coil region" evidence="2">
    <location>
        <begin position="168"/>
        <end position="224"/>
    </location>
</feature>
<dbReference type="GO" id="GO:0005829">
    <property type="term" value="C:cytosol"/>
    <property type="evidence" value="ECO:0007669"/>
    <property type="project" value="TreeGrafter"/>
</dbReference>
<dbReference type="OrthoDB" id="9779630at2"/>
<evidence type="ECO:0000256" key="2">
    <source>
        <dbReference type="SAM" id="Coils"/>
    </source>
</evidence>
<accession>A0A510XV51</accession>
<keyword evidence="2" id="KW-0175">Coiled coil</keyword>
<dbReference type="AlphaFoldDB" id="A0A510XV51"/>
<comment type="similarity">
    <text evidence="1">Belongs to the PspA/Vipp/IM30 family.</text>
</comment>
<organism evidence="3 4">
    <name type="scientific">Pseudoalteromonas espejiana</name>
    <dbReference type="NCBI Taxonomy" id="28107"/>
    <lineage>
        <taxon>Bacteria</taxon>
        <taxon>Pseudomonadati</taxon>
        <taxon>Pseudomonadota</taxon>
        <taxon>Gammaproteobacteria</taxon>
        <taxon>Alteromonadales</taxon>
        <taxon>Pseudoalteromonadaceae</taxon>
        <taxon>Pseudoalteromonas</taxon>
    </lineage>
</organism>
<dbReference type="RefSeq" id="WP_089346640.1">
    <property type="nucleotide sequence ID" value="NZ_BJUM01000014.1"/>
</dbReference>
<dbReference type="GO" id="GO:0009271">
    <property type="term" value="P:phage shock"/>
    <property type="evidence" value="ECO:0007669"/>
    <property type="project" value="TreeGrafter"/>
</dbReference>
<dbReference type="PANTHER" id="PTHR31088">
    <property type="entry name" value="MEMBRANE-ASSOCIATED PROTEIN VIPP1, CHLOROPLASTIC"/>
    <property type="match status" value="1"/>
</dbReference>
<gene>
    <name evidence="3" type="primary">pspA</name>
    <name evidence="3" type="ORF">PES01_17710</name>
</gene>
<dbReference type="EMBL" id="BJUM01000014">
    <property type="protein sequence ID" value="GEK54926.1"/>
    <property type="molecule type" value="Genomic_DNA"/>
</dbReference>
<proteinExistence type="inferred from homology"/>
<name>A0A510XV51_9GAMM</name>
<feature type="coiled-coil region" evidence="2">
    <location>
        <begin position="115"/>
        <end position="142"/>
    </location>
</feature>
<keyword evidence="4" id="KW-1185">Reference proteome</keyword>
<protein>
    <submittedName>
        <fullName evidence="3">Phage shock protein PspA</fullName>
    </submittedName>
</protein>
<evidence type="ECO:0000313" key="4">
    <source>
        <dbReference type="Proteomes" id="UP000321419"/>
    </source>
</evidence>
<reference evidence="3 4" key="1">
    <citation type="submission" date="2019-07" db="EMBL/GenBank/DDBJ databases">
        <title>Whole genome shotgun sequence of Pseudoalteromonas espejiana NBRC 102222.</title>
        <authorList>
            <person name="Hosoyama A."/>
            <person name="Uohara A."/>
            <person name="Ohji S."/>
            <person name="Ichikawa N."/>
        </authorList>
    </citation>
    <scope>NUCLEOTIDE SEQUENCE [LARGE SCALE GENOMIC DNA]</scope>
    <source>
        <strain evidence="3 4">NBRC 102222</strain>
    </source>
</reference>
<dbReference type="Proteomes" id="UP000321419">
    <property type="component" value="Unassembled WGS sequence"/>
</dbReference>
<comment type="caution">
    <text evidence="3">The sequence shown here is derived from an EMBL/GenBank/DDBJ whole genome shotgun (WGS) entry which is preliminary data.</text>
</comment>
<dbReference type="InterPro" id="IPR007157">
    <property type="entry name" value="PspA_VIPP1"/>
</dbReference>
<evidence type="ECO:0000313" key="3">
    <source>
        <dbReference type="EMBL" id="GEK54926.1"/>
    </source>
</evidence>
<dbReference type="Pfam" id="PF04012">
    <property type="entry name" value="PspA_IM30"/>
    <property type="match status" value="1"/>
</dbReference>
<sequence>MSIFNRINDVIQSNIVAMLDKAEDPEKLLNLMLNEMPDALNECRSTAAALLCEEKTLKRQITNKEKDLTVWQSKAELAIEKSRDDLAKSALVEKQRVADAITAKNNQLTVVKESVVKITDDCERLQQKIVQAKAKQAQLMKRHDVVVAREKVSIQLHSDKVAHALSRFEMIEQKVEGIEAQVEAYELTNTAQTTAEQIDSLVKNEEIEAQLARLKASVKQNQDSSIKQSA</sequence>